<organism evidence="1 2">
    <name type="scientific">Rhizopus oryzae</name>
    <name type="common">Mucormycosis agent</name>
    <name type="synonym">Rhizopus arrhizus var. delemar</name>
    <dbReference type="NCBI Taxonomy" id="64495"/>
    <lineage>
        <taxon>Eukaryota</taxon>
        <taxon>Fungi</taxon>
        <taxon>Fungi incertae sedis</taxon>
        <taxon>Mucoromycota</taxon>
        <taxon>Mucoromycotina</taxon>
        <taxon>Mucoromycetes</taxon>
        <taxon>Mucorales</taxon>
        <taxon>Mucorineae</taxon>
        <taxon>Rhizopodaceae</taxon>
        <taxon>Rhizopus</taxon>
    </lineage>
</organism>
<evidence type="ECO:0000313" key="2">
    <source>
        <dbReference type="Proteomes" id="UP000716291"/>
    </source>
</evidence>
<dbReference type="Proteomes" id="UP000716291">
    <property type="component" value="Unassembled WGS sequence"/>
</dbReference>
<protein>
    <submittedName>
        <fullName evidence="1">Uncharacterized protein</fullName>
    </submittedName>
</protein>
<dbReference type="AlphaFoldDB" id="A0A9P6WRC5"/>
<reference evidence="1" key="1">
    <citation type="journal article" date="2020" name="Microb. Genom.">
        <title>Genetic diversity of clinical and environmental Mucorales isolates obtained from an investigation of mucormycosis cases among solid organ transplant recipients.</title>
        <authorList>
            <person name="Nguyen M.H."/>
            <person name="Kaul D."/>
            <person name="Muto C."/>
            <person name="Cheng S.J."/>
            <person name="Richter R.A."/>
            <person name="Bruno V.M."/>
            <person name="Liu G."/>
            <person name="Beyhan S."/>
            <person name="Sundermann A.J."/>
            <person name="Mounaud S."/>
            <person name="Pasculle A.W."/>
            <person name="Nierman W.C."/>
            <person name="Driscoll E."/>
            <person name="Cumbie R."/>
            <person name="Clancy C.J."/>
            <person name="Dupont C.L."/>
        </authorList>
    </citation>
    <scope>NUCLEOTIDE SEQUENCE</scope>
    <source>
        <strain evidence="1">GL11</strain>
    </source>
</reference>
<comment type="caution">
    <text evidence="1">The sequence shown here is derived from an EMBL/GenBank/DDBJ whole genome shotgun (WGS) entry which is preliminary data.</text>
</comment>
<gene>
    <name evidence="1" type="ORF">G6F64_015460</name>
</gene>
<name>A0A9P6WRC5_RHIOR</name>
<evidence type="ECO:0000313" key="1">
    <source>
        <dbReference type="EMBL" id="KAG1272818.1"/>
    </source>
</evidence>
<keyword evidence="2" id="KW-1185">Reference proteome</keyword>
<proteinExistence type="predicted"/>
<sequence>MQLAAGVGQHRAGVELRPFGAVGVLRVFVDQIGVAGLPVLMGGRFDGSGEVTFLHGLGHGGKKGGAALPRGRGGGQNP</sequence>
<dbReference type="EMBL" id="JAANQT010014197">
    <property type="protein sequence ID" value="KAG1272818.1"/>
    <property type="molecule type" value="Genomic_DNA"/>
</dbReference>
<accession>A0A9P6WRC5</accession>